<organism evidence="4 5">
    <name type="scientific">Caenorhabditis nigoni</name>
    <dbReference type="NCBI Taxonomy" id="1611254"/>
    <lineage>
        <taxon>Eukaryota</taxon>
        <taxon>Metazoa</taxon>
        <taxon>Ecdysozoa</taxon>
        <taxon>Nematoda</taxon>
        <taxon>Chromadorea</taxon>
        <taxon>Rhabditida</taxon>
        <taxon>Rhabditina</taxon>
        <taxon>Rhabditomorpha</taxon>
        <taxon>Rhabditoidea</taxon>
        <taxon>Rhabditidae</taxon>
        <taxon>Peloderinae</taxon>
        <taxon>Caenorhabditis</taxon>
    </lineage>
</organism>
<evidence type="ECO:0000313" key="4">
    <source>
        <dbReference type="EMBL" id="PIC22287.1"/>
    </source>
</evidence>
<accession>A0A2G5T4V4</accession>
<dbReference type="Proteomes" id="UP000230233">
    <property type="component" value="Chromosome V"/>
</dbReference>
<keyword evidence="2" id="KW-0472">Membrane</keyword>
<feature type="signal peptide" evidence="3">
    <location>
        <begin position="1"/>
        <end position="20"/>
    </location>
</feature>
<evidence type="ECO:0000256" key="3">
    <source>
        <dbReference type="SAM" id="SignalP"/>
    </source>
</evidence>
<comment type="caution">
    <text evidence="4">The sequence shown here is derived from an EMBL/GenBank/DDBJ whole genome shotgun (WGS) entry which is preliminary data.</text>
</comment>
<feature type="transmembrane region" description="Helical" evidence="2">
    <location>
        <begin position="168"/>
        <end position="194"/>
    </location>
</feature>
<proteinExistence type="predicted"/>
<keyword evidence="5" id="KW-1185">Reference proteome</keyword>
<dbReference type="PANTHER" id="PTHR35855:SF1">
    <property type="entry name" value="CUB DOMAIN-CONTAINING PROTEIN-RELATED"/>
    <property type="match status" value="1"/>
</dbReference>
<dbReference type="InterPro" id="IPR053132">
    <property type="entry name" value="Mesendoderm_Regulator"/>
</dbReference>
<reference evidence="5" key="1">
    <citation type="submission" date="2017-10" db="EMBL/GenBank/DDBJ databases">
        <title>Rapid genome shrinkage in a self-fertile nematode reveals novel sperm competition proteins.</title>
        <authorList>
            <person name="Yin D."/>
            <person name="Schwarz E.M."/>
            <person name="Thomas C.G."/>
            <person name="Felde R.L."/>
            <person name="Korf I.F."/>
            <person name="Cutter A.D."/>
            <person name="Schartner C.M."/>
            <person name="Ralston E.J."/>
            <person name="Meyer B.J."/>
            <person name="Haag E.S."/>
        </authorList>
    </citation>
    <scope>NUCLEOTIDE SEQUENCE [LARGE SCALE GENOMIC DNA]</scope>
    <source>
        <strain evidence="5">JU1422</strain>
    </source>
</reference>
<feature type="region of interest" description="Disordered" evidence="1">
    <location>
        <begin position="123"/>
        <end position="157"/>
    </location>
</feature>
<gene>
    <name evidence="4" type="primary">Cnig_chr_V.g16395</name>
    <name evidence="4" type="ORF">B9Z55_016395</name>
</gene>
<evidence type="ECO:0000256" key="1">
    <source>
        <dbReference type="SAM" id="MobiDB-lite"/>
    </source>
</evidence>
<feature type="chain" id="PRO_5013700535" evidence="3">
    <location>
        <begin position="21"/>
        <end position="237"/>
    </location>
</feature>
<keyword evidence="3" id="KW-0732">Signal</keyword>
<dbReference type="AlphaFoldDB" id="A0A2G5T4V4"/>
<evidence type="ECO:0000256" key="2">
    <source>
        <dbReference type="SAM" id="Phobius"/>
    </source>
</evidence>
<dbReference type="OrthoDB" id="5849774at2759"/>
<evidence type="ECO:0000313" key="5">
    <source>
        <dbReference type="Proteomes" id="UP000230233"/>
    </source>
</evidence>
<keyword evidence="2" id="KW-1133">Transmembrane helix</keyword>
<keyword evidence="2" id="KW-0812">Transmembrane</keyword>
<feature type="compositionally biased region" description="Low complexity" evidence="1">
    <location>
        <begin position="125"/>
        <end position="157"/>
    </location>
</feature>
<dbReference type="PANTHER" id="PTHR35855">
    <property type="entry name" value="PROTEIN CBG11437-RELATED"/>
    <property type="match status" value="1"/>
</dbReference>
<name>A0A2G5T4V4_9PELO</name>
<dbReference type="EMBL" id="PDUG01000005">
    <property type="protein sequence ID" value="PIC22287.1"/>
    <property type="molecule type" value="Genomic_DNA"/>
</dbReference>
<sequence>MLSFYSAITLIFSLFSMTSATGHLRLELTTSNYLELHVKTNISAQTVFLNMGVARIVSFHPKVDQESLQVTFSQRGGYSQINVYNLNAAGAMAQQTILFSDIVLMIQSVFECDDGFVGETCQEVSTTTTTTTTSSTTTTTEGPPTTTAPGTTSSESSMPTASAFTASFSVDTILCIIFSIFTVVLIILIVTIYLRRRQQNIYIQPHTPAKKTHIDLEDSGIYSPESNRYTGSPHLQC</sequence>
<protein>
    <submittedName>
        <fullName evidence="4">Uncharacterized protein</fullName>
    </submittedName>
</protein>